<reference evidence="5 6" key="1">
    <citation type="journal article" date="2024" name="BMC Genomics">
        <title>Genome assembly of redclaw crayfish (Cherax quadricarinatus) provides insights into its immune adaptation and hypoxia tolerance.</title>
        <authorList>
            <person name="Liu Z."/>
            <person name="Zheng J."/>
            <person name="Li H."/>
            <person name="Fang K."/>
            <person name="Wang S."/>
            <person name="He J."/>
            <person name="Zhou D."/>
            <person name="Weng S."/>
            <person name="Chi M."/>
            <person name="Gu Z."/>
            <person name="He J."/>
            <person name="Li F."/>
            <person name="Wang M."/>
        </authorList>
    </citation>
    <scope>NUCLEOTIDE SEQUENCE [LARGE SCALE GENOMIC DNA]</scope>
    <source>
        <strain evidence="5">ZL_2023a</strain>
    </source>
</reference>
<keyword evidence="6" id="KW-1185">Reference proteome</keyword>
<feature type="region of interest" description="Disordered" evidence="3">
    <location>
        <begin position="111"/>
        <end position="347"/>
    </location>
</feature>
<feature type="signal peptide" evidence="4">
    <location>
        <begin position="1"/>
        <end position="22"/>
    </location>
</feature>
<protein>
    <submittedName>
        <fullName evidence="5">Uncharacterized protein</fullName>
    </submittedName>
</protein>
<organism evidence="5 6">
    <name type="scientific">Cherax quadricarinatus</name>
    <name type="common">Australian red claw crayfish</name>
    <dbReference type="NCBI Taxonomy" id="27406"/>
    <lineage>
        <taxon>Eukaryota</taxon>
        <taxon>Metazoa</taxon>
        <taxon>Ecdysozoa</taxon>
        <taxon>Arthropoda</taxon>
        <taxon>Crustacea</taxon>
        <taxon>Multicrustacea</taxon>
        <taxon>Malacostraca</taxon>
        <taxon>Eumalacostraca</taxon>
        <taxon>Eucarida</taxon>
        <taxon>Decapoda</taxon>
        <taxon>Pleocyemata</taxon>
        <taxon>Astacidea</taxon>
        <taxon>Parastacoidea</taxon>
        <taxon>Parastacidae</taxon>
        <taxon>Cherax</taxon>
    </lineage>
</organism>
<feature type="compositionally biased region" description="Low complexity" evidence="3">
    <location>
        <begin position="303"/>
        <end position="322"/>
    </location>
</feature>
<comment type="caution">
    <text evidence="5">The sequence shown here is derived from an EMBL/GenBank/DDBJ whole genome shotgun (WGS) entry which is preliminary data.</text>
</comment>
<gene>
    <name evidence="5" type="ORF">OTU49_003932</name>
</gene>
<dbReference type="GO" id="GO:0042302">
    <property type="term" value="F:structural constituent of cuticle"/>
    <property type="evidence" value="ECO:0007669"/>
    <property type="project" value="UniProtKB-UniRule"/>
</dbReference>
<dbReference type="AlphaFoldDB" id="A0AAW0XGB5"/>
<evidence type="ECO:0000256" key="2">
    <source>
        <dbReference type="PROSITE-ProRule" id="PRU00497"/>
    </source>
</evidence>
<proteinExistence type="predicted"/>
<dbReference type="PROSITE" id="PS51155">
    <property type="entry name" value="CHIT_BIND_RR_2"/>
    <property type="match status" value="1"/>
</dbReference>
<feature type="compositionally biased region" description="Low complexity" evidence="3">
    <location>
        <begin position="111"/>
        <end position="266"/>
    </location>
</feature>
<feature type="compositionally biased region" description="Polar residues" evidence="3">
    <location>
        <begin position="267"/>
        <end position="282"/>
    </location>
</feature>
<name>A0AAW0XGB5_CHEQU</name>
<evidence type="ECO:0000256" key="1">
    <source>
        <dbReference type="ARBA" id="ARBA00022460"/>
    </source>
</evidence>
<evidence type="ECO:0000256" key="4">
    <source>
        <dbReference type="SAM" id="SignalP"/>
    </source>
</evidence>
<dbReference type="Proteomes" id="UP001445076">
    <property type="component" value="Unassembled WGS sequence"/>
</dbReference>
<evidence type="ECO:0000313" key="5">
    <source>
        <dbReference type="EMBL" id="KAK8738552.1"/>
    </source>
</evidence>
<dbReference type="Pfam" id="PF00379">
    <property type="entry name" value="Chitin_bind_4"/>
    <property type="match status" value="1"/>
</dbReference>
<dbReference type="InterPro" id="IPR031311">
    <property type="entry name" value="CHIT_BIND_RR_consensus"/>
</dbReference>
<dbReference type="InterPro" id="IPR000618">
    <property type="entry name" value="Insect_cuticle"/>
</dbReference>
<evidence type="ECO:0000313" key="6">
    <source>
        <dbReference type="Proteomes" id="UP001445076"/>
    </source>
</evidence>
<keyword evidence="4" id="KW-0732">Signal</keyword>
<feature type="non-terminal residue" evidence="5">
    <location>
        <position position="347"/>
    </location>
</feature>
<dbReference type="PROSITE" id="PS00233">
    <property type="entry name" value="CHIT_BIND_RR_1"/>
    <property type="match status" value="1"/>
</dbReference>
<feature type="chain" id="PRO_5043340140" evidence="4">
    <location>
        <begin position="23"/>
        <end position="347"/>
    </location>
</feature>
<evidence type="ECO:0000256" key="3">
    <source>
        <dbReference type="SAM" id="MobiDB-lite"/>
    </source>
</evidence>
<accession>A0AAW0XGB5</accession>
<sequence>PSPAARMKPTVVLLALVGVAVAAKLDGLAHQHDNQQHNIDDRHSRVNRTGERFTVVAESIRHSEYATSPTKDKPATVTGSYSWTAPNGETFLVEYEADERGFRPVIHRGNSASSVGSSSGFSAASGSSQGSGSRSEGFSAASGSSQGSGSRSEGFSAASGSSEGSGSESASYSAASGSSQGSGSRSTGFSAASGSSQGSGSRSTGFSAATGSSKSSGSDSTEFTVSRGSGSGSTDSSTSSGTISESVGFSTASGGSGSGSASFSSGNKLSGPTTSQKVSLNLQGGVPRRAGPSATGVSATAKGSGSSSRLSSPTGSGSGSSSDQVDDVPGILDGQGVPEVVTPGQVA</sequence>
<keyword evidence="1 2" id="KW-0193">Cuticle</keyword>
<feature type="non-terminal residue" evidence="5">
    <location>
        <position position="1"/>
    </location>
</feature>
<dbReference type="EMBL" id="JARKIK010000039">
    <property type="protein sequence ID" value="KAK8738552.1"/>
    <property type="molecule type" value="Genomic_DNA"/>
</dbReference>